<protein>
    <submittedName>
        <fullName evidence="1">Uncharacterized protein</fullName>
    </submittedName>
</protein>
<gene>
    <name evidence="1" type="primary">g042</name>
</gene>
<name>A0A2C9CYC1_9CAUD</name>
<accession>A0A2C9CYC1</accession>
<dbReference type="Proteomes" id="UP000241364">
    <property type="component" value="Chromosome i"/>
</dbReference>
<evidence type="ECO:0000313" key="1">
    <source>
        <dbReference type="EMBL" id="SOK58850.1"/>
    </source>
</evidence>
<sequence length="142" mass="16447">MIVFHASTVNITNFYIPYGGLHVGGIHSAIECALRKVYTGRDEGFEVDTIYIHRCFLNVQKPFEADDMGSDVSWKRLNKTLIATETDFDCIKYINKYEPDIVSSYCLFDTNLIEILDCNSMHMDMAENILNGVYNDEYRYSW</sequence>
<dbReference type="EMBL" id="LT960552">
    <property type="protein sequence ID" value="SOK58850.1"/>
    <property type="molecule type" value="Genomic_DNA"/>
</dbReference>
<proteinExistence type="predicted"/>
<organism evidence="1 2">
    <name type="scientific">Yersinia phage fHe-Yen9-03</name>
    <dbReference type="NCBI Taxonomy" id="2052743"/>
    <lineage>
        <taxon>Viruses</taxon>
        <taxon>Duplodnaviria</taxon>
        <taxon>Heunggongvirae</taxon>
        <taxon>Uroviricota</taxon>
        <taxon>Caudoviricetes</taxon>
        <taxon>Eneladusvirus</taxon>
        <taxon>Eneladusvirus Yen904</taxon>
    </lineage>
</organism>
<evidence type="ECO:0000313" key="2">
    <source>
        <dbReference type="Proteomes" id="UP000241364"/>
    </source>
</evidence>
<reference evidence="2" key="1">
    <citation type="submission" date="2017-10" db="EMBL/GenBank/DDBJ databases">
        <authorList>
            <person name="Skurnik M."/>
        </authorList>
    </citation>
    <scope>NUCLEOTIDE SEQUENCE [LARGE SCALE GENOMIC DNA]</scope>
    <source>
        <strain evidence="2">fHe-Yen9-03</strain>
    </source>
</reference>